<protein>
    <submittedName>
        <fullName evidence="4">Efflux RND transporter periplasmic adaptor subunit</fullName>
    </submittedName>
</protein>
<dbReference type="InterPro" id="IPR006143">
    <property type="entry name" value="RND_pump_MFP"/>
</dbReference>
<dbReference type="Gene3D" id="2.40.50.100">
    <property type="match status" value="1"/>
</dbReference>
<dbReference type="EMBL" id="VOHE01000006">
    <property type="protein sequence ID" value="TWT17948.1"/>
    <property type="molecule type" value="Genomic_DNA"/>
</dbReference>
<reference evidence="4 5" key="1">
    <citation type="submission" date="2019-07" db="EMBL/GenBank/DDBJ databases">
        <title>Luteimonas sp. YD-1 nov., isolated from acidic soil.</title>
        <authorList>
            <person name="Zhou J."/>
        </authorList>
    </citation>
    <scope>NUCLEOTIDE SEQUENCE [LARGE SCALE GENOMIC DNA]</scope>
    <source>
        <strain evidence="4 5">YD-1</strain>
    </source>
</reference>
<feature type="domain" description="Multidrug resistance protein MdtA-like barrel-sandwich hybrid" evidence="3">
    <location>
        <begin position="64"/>
        <end position="202"/>
    </location>
</feature>
<dbReference type="GO" id="GO:1990281">
    <property type="term" value="C:efflux pump complex"/>
    <property type="evidence" value="ECO:0007669"/>
    <property type="project" value="TreeGrafter"/>
</dbReference>
<comment type="similarity">
    <text evidence="1">Belongs to the membrane fusion protein (MFP) (TC 8.A.1) family.</text>
</comment>
<name>A0A5C5TX11_9GAMM</name>
<dbReference type="PANTHER" id="PTHR30469:SF18">
    <property type="entry name" value="RESISTANCE-NODULATION-CELL DIVISION (RND) EFFLUX MEMBRANE FUSION PROTEIN-RELATED"/>
    <property type="match status" value="1"/>
</dbReference>
<evidence type="ECO:0000256" key="2">
    <source>
        <dbReference type="SAM" id="SignalP"/>
    </source>
</evidence>
<keyword evidence="2" id="KW-0732">Signal</keyword>
<feature type="signal peptide" evidence="2">
    <location>
        <begin position="1"/>
        <end position="25"/>
    </location>
</feature>
<dbReference type="OrthoDB" id="5730196at2"/>
<feature type="chain" id="PRO_5022844629" evidence="2">
    <location>
        <begin position="26"/>
        <end position="359"/>
    </location>
</feature>
<gene>
    <name evidence="4" type="ORF">FQY79_11565</name>
</gene>
<dbReference type="InterPro" id="IPR058625">
    <property type="entry name" value="MdtA-like_BSH"/>
</dbReference>
<dbReference type="Proteomes" id="UP000315949">
    <property type="component" value="Unassembled WGS sequence"/>
</dbReference>
<dbReference type="NCBIfam" id="TIGR01730">
    <property type="entry name" value="RND_mfp"/>
    <property type="match status" value="1"/>
</dbReference>
<proteinExistence type="inferred from homology"/>
<dbReference type="AlphaFoldDB" id="A0A5C5TX11"/>
<dbReference type="Pfam" id="PF25917">
    <property type="entry name" value="BSH_RND"/>
    <property type="match status" value="1"/>
</dbReference>
<dbReference type="Gene3D" id="2.40.30.170">
    <property type="match status" value="1"/>
</dbReference>
<dbReference type="RefSeq" id="WP_146313068.1">
    <property type="nucleotide sequence ID" value="NZ_VOHE01000006.1"/>
</dbReference>
<accession>A0A5C5TX11</accession>
<dbReference type="Gene3D" id="2.40.420.20">
    <property type="match status" value="1"/>
</dbReference>
<dbReference type="SUPFAM" id="SSF111369">
    <property type="entry name" value="HlyD-like secretion proteins"/>
    <property type="match status" value="1"/>
</dbReference>
<dbReference type="PANTHER" id="PTHR30469">
    <property type="entry name" value="MULTIDRUG RESISTANCE PROTEIN MDTA"/>
    <property type="match status" value="1"/>
</dbReference>
<evidence type="ECO:0000313" key="4">
    <source>
        <dbReference type="EMBL" id="TWT17948.1"/>
    </source>
</evidence>
<sequence>MRLQARRPGAPLLAALLAALVASCAGDGGPAPGPVTPGDLETLVVADPASGPGRAWDGVVEAVNQATLTAQTGGRVVEVAHDVGDRVAAGAVLVRLDAVEQQSAVDAALAGLRASEAAAREAEAEHARHLELARGRYVSQAQLERAQAARDAAVAARNAARAALARARQGAGYTVVRAPYEGIVARRQVEPGEAVAPGQPLATLFSPDALRIEVALPQAVAEAVREDPRASVQLSDGRTLAADEVVVFPAAEAATLTVRVRVGLPALAPAPAPGTLAKVRFPAAAGAAHPRIPATALVRRGEVVAAYVLGDGGLSLRQLRLGEAASGEVEVIAGLRAGETIAADPVAARQALVAARGGR</sequence>
<evidence type="ECO:0000256" key="1">
    <source>
        <dbReference type="ARBA" id="ARBA00009477"/>
    </source>
</evidence>
<keyword evidence="5" id="KW-1185">Reference proteome</keyword>
<evidence type="ECO:0000313" key="5">
    <source>
        <dbReference type="Proteomes" id="UP000315949"/>
    </source>
</evidence>
<dbReference type="PROSITE" id="PS51257">
    <property type="entry name" value="PROKAR_LIPOPROTEIN"/>
    <property type="match status" value="1"/>
</dbReference>
<dbReference type="Gene3D" id="1.10.287.470">
    <property type="entry name" value="Helix hairpin bin"/>
    <property type="match status" value="1"/>
</dbReference>
<evidence type="ECO:0000259" key="3">
    <source>
        <dbReference type="Pfam" id="PF25917"/>
    </source>
</evidence>
<comment type="caution">
    <text evidence="4">The sequence shown here is derived from an EMBL/GenBank/DDBJ whole genome shotgun (WGS) entry which is preliminary data.</text>
</comment>
<organism evidence="4 5">
    <name type="scientific">Luteimonas wenzhouensis</name>
    <dbReference type="NCBI Taxonomy" id="2599615"/>
    <lineage>
        <taxon>Bacteria</taxon>
        <taxon>Pseudomonadati</taxon>
        <taxon>Pseudomonadota</taxon>
        <taxon>Gammaproteobacteria</taxon>
        <taxon>Lysobacterales</taxon>
        <taxon>Lysobacteraceae</taxon>
        <taxon>Luteimonas</taxon>
    </lineage>
</organism>
<dbReference type="GO" id="GO:0015562">
    <property type="term" value="F:efflux transmembrane transporter activity"/>
    <property type="evidence" value="ECO:0007669"/>
    <property type="project" value="TreeGrafter"/>
</dbReference>